<feature type="domain" description="RNA 2-O ribose methyltransferase substrate binding" evidence="4">
    <location>
        <begin position="32"/>
        <end position="108"/>
    </location>
</feature>
<evidence type="ECO:0000256" key="3">
    <source>
        <dbReference type="ARBA" id="ARBA00022679"/>
    </source>
</evidence>
<dbReference type="InterPro" id="IPR013123">
    <property type="entry name" value="SpoU_subst-bd"/>
</dbReference>
<dbReference type="SMART" id="SM00967">
    <property type="entry name" value="SpoU_sub_bind"/>
    <property type="match status" value="1"/>
</dbReference>
<dbReference type="GO" id="GO:0003723">
    <property type="term" value="F:RNA binding"/>
    <property type="evidence" value="ECO:0007669"/>
    <property type="project" value="InterPro"/>
</dbReference>
<dbReference type="Proteomes" id="UP000284177">
    <property type="component" value="Unassembled WGS sequence"/>
</dbReference>
<dbReference type="InterPro" id="IPR053888">
    <property type="entry name" value="MRM3-like_sub_bind"/>
</dbReference>
<dbReference type="GO" id="GO:0032259">
    <property type="term" value="P:methylation"/>
    <property type="evidence" value="ECO:0007669"/>
    <property type="project" value="UniProtKB-KW"/>
</dbReference>
<keyword evidence="3 5" id="KW-0808">Transferase</keyword>
<dbReference type="PANTHER" id="PTHR43191">
    <property type="entry name" value="RRNA METHYLTRANSFERASE 3"/>
    <property type="match status" value="1"/>
</dbReference>
<dbReference type="SUPFAM" id="SSF75217">
    <property type="entry name" value="alpha/beta knot"/>
    <property type="match status" value="1"/>
</dbReference>
<evidence type="ECO:0000313" key="6">
    <source>
        <dbReference type="Proteomes" id="UP000284177"/>
    </source>
</evidence>
<evidence type="ECO:0000256" key="2">
    <source>
        <dbReference type="ARBA" id="ARBA00022603"/>
    </source>
</evidence>
<keyword evidence="2 5" id="KW-0489">Methyltransferase</keyword>
<organism evidence="5 6">
    <name type="scientific">Thermohalobacter berrensis</name>
    <dbReference type="NCBI Taxonomy" id="99594"/>
    <lineage>
        <taxon>Bacteria</taxon>
        <taxon>Bacillati</taxon>
        <taxon>Bacillota</taxon>
        <taxon>Tissierellia</taxon>
        <taxon>Tissierellales</taxon>
        <taxon>Thermohalobacteraceae</taxon>
        <taxon>Thermohalobacter</taxon>
    </lineage>
</organism>
<dbReference type="GO" id="GO:0006396">
    <property type="term" value="P:RNA processing"/>
    <property type="evidence" value="ECO:0007669"/>
    <property type="project" value="InterPro"/>
</dbReference>
<dbReference type="Pfam" id="PF22435">
    <property type="entry name" value="MRM3-like_sub_bind"/>
    <property type="match status" value="1"/>
</dbReference>
<evidence type="ECO:0000259" key="4">
    <source>
        <dbReference type="SMART" id="SM00967"/>
    </source>
</evidence>
<dbReference type="GO" id="GO:0008173">
    <property type="term" value="F:RNA methyltransferase activity"/>
    <property type="evidence" value="ECO:0007669"/>
    <property type="project" value="InterPro"/>
</dbReference>
<dbReference type="EMBL" id="MCIB01000010">
    <property type="protein sequence ID" value="RKD32532.1"/>
    <property type="molecule type" value="Genomic_DNA"/>
</dbReference>
<dbReference type="GO" id="GO:0005737">
    <property type="term" value="C:cytoplasm"/>
    <property type="evidence" value="ECO:0007669"/>
    <property type="project" value="UniProtKB-ARBA"/>
</dbReference>
<dbReference type="PANTHER" id="PTHR43191:SF2">
    <property type="entry name" value="RRNA METHYLTRANSFERASE 3, MITOCHONDRIAL"/>
    <property type="match status" value="1"/>
</dbReference>
<dbReference type="Pfam" id="PF00588">
    <property type="entry name" value="SpoU_methylase"/>
    <property type="match status" value="1"/>
</dbReference>
<dbReference type="Gene3D" id="3.30.1330.30">
    <property type="match status" value="1"/>
</dbReference>
<dbReference type="InterPro" id="IPR001537">
    <property type="entry name" value="SpoU_MeTrfase"/>
</dbReference>
<dbReference type="AlphaFoldDB" id="A0A419T507"/>
<dbReference type="InterPro" id="IPR029028">
    <property type="entry name" value="Alpha/beta_knot_MTases"/>
</dbReference>
<comment type="similarity">
    <text evidence="1">Belongs to the class IV-like SAM-binding methyltransferase superfamily. RNA methyltransferase TrmH family.</text>
</comment>
<name>A0A419T507_9FIRM</name>
<accession>A0A419T507</accession>
<sequence>MIKRITSPSNPLIKYVKSLHRKKKRWEHKSYIIEGVRLVEDCLNSNAEIEYILYSDSLLNVKDGDSILEKLKSKGYTLYNITDNILKKISDTMNPQGIIAVVKINSIVLEDILTTNNILILLDRIQDPGNMGTIIRTAEALGATGILVTEGCVDIYNPKVVRATMGSIFRVPIVFLDDTKEKIKYLKSKGIQIIATSLDTNKFCHEVDFKNDFILVVGNEASGVSDEILRASTEIIKIPMVGKAESLNAAMAFGITMYEARRQRMEI</sequence>
<dbReference type="Gene3D" id="3.40.1280.10">
    <property type="match status" value="1"/>
</dbReference>
<gene>
    <name evidence="5" type="ORF">BET03_10665</name>
</gene>
<dbReference type="InterPro" id="IPR051259">
    <property type="entry name" value="rRNA_Methyltransferase"/>
</dbReference>
<dbReference type="SUPFAM" id="SSF55315">
    <property type="entry name" value="L30e-like"/>
    <property type="match status" value="1"/>
</dbReference>
<proteinExistence type="inferred from homology"/>
<reference evidence="5 6" key="1">
    <citation type="submission" date="2016-08" db="EMBL/GenBank/DDBJ databases">
        <title>Novel Firmicutes and Novel Genomes.</title>
        <authorList>
            <person name="Poppleton D.I."/>
            <person name="Gribaldo S."/>
        </authorList>
    </citation>
    <scope>NUCLEOTIDE SEQUENCE [LARGE SCALE GENOMIC DNA]</scope>
    <source>
        <strain evidence="5 6">CTT3</strain>
    </source>
</reference>
<comment type="caution">
    <text evidence="5">The sequence shown here is derived from an EMBL/GenBank/DDBJ whole genome shotgun (WGS) entry which is preliminary data.</text>
</comment>
<dbReference type="InterPro" id="IPR029026">
    <property type="entry name" value="tRNA_m1G_MTases_N"/>
</dbReference>
<dbReference type="RefSeq" id="WP_120168350.1">
    <property type="nucleotide sequence ID" value="NZ_MCIB01000010.1"/>
</dbReference>
<dbReference type="InterPro" id="IPR029064">
    <property type="entry name" value="Ribosomal_eL30-like_sf"/>
</dbReference>
<evidence type="ECO:0000256" key="1">
    <source>
        <dbReference type="ARBA" id="ARBA00007228"/>
    </source>
</evidence>
<dbReference type="CDD" id="cd18095">
    <property type="entry name" value="SpoU-like_rRNA-MTase"/>
    <property type="match status" value="1"/>
</dbReference>
<protein>
    <submittedName>
        <fullName evidence="5">23S rRNA (Guanosine(2251)-2'-O)-methyltransferase RlmB</fullName>
    </submittedName>
</protein>
<dbReference type="OrthoDB" id="9785673at2"/>
<keyword evidence="6" id="KW-1185">Reference proteome</keyword>
<evidence type="ECO:0000313" key="5">
    <source>
        <dbReference type="EMBL" id="RKD32532.1"/>
    </source>
</evidence>